<feature type="compositionally biased region" description="Basic and acidic residues" evidence="1">
    <location>
        <begin position="229"/>
        <end position="241"/>
    </location>
</feature>
<reference evidence="3" key="1">
    <citation type="submission" date="2021-11" db="EMBL/GenBank/DDBJ databases">
        <authorList>
            <person name="Herlambang A."/>
            <person name="Guo Y."/>
            <person name="Takashima Y."/>
            <person name="Nishizawa T."/>
        </authorList>
    </citation>
    <scope>NUCLEOTIDE SEQUENCE</scope>
    <source>
        <strain evidence="3">E1425</strain>
    </source>
</reference>
<feature type="region of interest" description="Disordered" evidence="1">
    <location>
        <begin position="229"/>
        <end position="284"/>
    </location>
</feature>
<dbReference type="AlphaFoldDB" id="A0A9P3LRU7"/>
<evidence type="ECO:0000313" key="4">
    <source>
        <dbReference type="Proteomes" id="UP000827284"/>
    </source>
</evidence>
<dbReference type="InterPro" id="IPR023210">
    <property type="entry name" value="NADP_OxRdtase_dom"/>
</dbReference>
<feature type="compositionally biased region" description="Low complexity" evidence="1">
    <location>
        <begin position="430"/>
        <end position="452"/>
    </location>
</feature>
<dbReference type="PANTHER" id="PTHR42686:SF1">
    <property type="entry name" value="GH17980P-RELATED"/>
    <property type="match status" value="1"/>
</dbReference>
<dbReference type="Pfam" id="PF00248">
    <property type="entry name" value="Aldo_ket_red"/>
    <property type="match status" value="1"/>
</dbReference>
<feature type="compositionally biased region" description="Low complexity" evidence="1">
    <location>
        <begin position="244"/>
        <end position="253"/>
    </location>
</feature>
<dbReference type="Gene3D" id="3.20.20.100">
    <property type="entry name" value="NADP-dependent oxidoreductase domain"/>
    <property type="match status" value="1"/>
</dbReference>
<dbReference type="EMBL" id="BQFW01000001">
    <property type="protein sequence ID" value="GJJ68077.1"/>
    <property type="molecule type" value="Genomic_DNA"/>
</dbReference>
<feature type="compositionally biased region" description="Basic residues" evidence="1">
    <location>
        <begin position="417"/>
        <end position="428"/>
    </location>
</feature>
<dbReference type="InterPro" id="IPR036812">
    <property type="entry name" value="NAD(P)_OxRdtase_dom_sf"/>
</dbReference>
<dbReference type="GO" id="GO:0045290">
    <property type="term" value="F:D-arabinose 1-dehydrogenase [NAD(P)+] activity"/>
    <property type="evidence" value="ECO:0007669"/>
    <property type="project" value="TreeGrafter"/>
</dbReference>
<dbReference type="GO" id="GO:0070485">
    <property type="term" value="P:dehydro-D-arabinono-1,4-lactone biosynthetic process"/>
    <property type="evidence" value="ECO:0007669"/>
    <property type="project" value="TreeGrafter"/>
</dbReference>
<dbReference type="InterPro" id="IPR020471">
    <property type="entry name" value="AKR"/>
</dbReference>
<accession>A0A9P3LRU7</accession>
<dbReference type="CDD" id="cd19099">
    <property type="entry name" value="AKR_unchar"/>
    <property type="match status" value="1"/>
</dbReference>
<dbReference type="GO" id="GO:0005829">
    <property type="term" value="C:cytosol"/>
    <property type="evidence" value="ECO:0007669"/>
    <property type="project" value="TreeGrafter"/>
</dbReference>
<organism evidence="3 4">
    <name type="scientific">Entomortierella parvispora</name>
    <dbReference type="NCBI Taxonomy" id="205924"/>
    <lineage>
        <taxon>Eukaryota</taxon>
        <taxon>Fungi</taxon>
        <taxon>Fungi incertae sedis</taxon>
        <taxon>Mucoromycota</taxon>
        <taxon>Mortierellomycotina</taxon>
        <taxon>Mortierellomycetes</taxon>
        <taxon>Mortierellales</taxon>
        <taxon>Mortierellaceae</taxon>
        <taxon>Entomortierella</taxon>
    </lineage>
</organism>
<gene>
    <name evidence="3" type="ORF">EMPS_00423</name>
</gene>
<dbReference type="PANTHER" id="PTHR42686">
    <property type="entry name" value="GH17980P-RELATED"/>
    <property type="match status" value="1"/>
</dbReference>
<dbReference type="OrthoDB" id="48988at2759"/>
<keyword evidence="4" id="KW-1185">Reference proteome</keyword>
<feature type="domain" description="NADP-dependent oxidoreductase" evidence="2">
    <location>
        <begin position="45"/>
        <end position="204"/>
    </location>
</feature>
<name>A0A9P3LRU7_9FUNG</name>
<evidence type="ECO:0000259" key="2">
    <source>
        <dbReference type="Pfam" id="PF00248"/>
    </source>
</evidence>
<evidence type="ECO:0000313" key="3">
    <source>
        <dbReference type="EMBL" id="GJJ68077.1"/>
    </source>
</evidence>
<feature type="region of interest" description="Disordered" evidence="1">
    <location>
        <begin position="411"/>
        <end position="455"/>
    </location>
</feature>
<dbReference type="SUPFAM" id="SSF51430">
    <property type="entry name" value="NAD(P)-linked oxidoreductase"/>
    <property type="match status" value="1"/>
</dbReference>
<protein>
    <recommendedName>
        <fullName evidence="2">NADP-dependent oxidoreductase domain-containing protein</fullName>
    </recommendedName>
</protein>
<dbReference type="Proteomes" id="UP000827284">
    <property type="component" value="Unassembled WGS sequence"/>
</dbReference>
<reference evidence="3" key="2">
    <citation type="journal article" date="2022" name="Microbiol. Resour. Announc.">
        <title>Whole-Genome Sequence of Entomortierella parvispora E1425, a Mucoromycotan Fungus Associated with Burkholderiaceae-Related Endosymbiotic Bacteria.</title>
        <authorList>
            <person name="Herlambang A."/>
            <person name="Guo Y."/>
            <person name="Takashima Y."/>
            <person name="Narisawa K."/>
            <person name="Ohta H."/>
            <person name="Nishizawa T."/>
        </authorList>
    </citation>
    <scope>NUCLEOTIDE SEQUENCE</scope>
    <source>
        <strain evidence="3">E1425</strain>
    </source>
</reference>
<evidence type="ECO:0000256" key="1">
    <source>
        <dbReference type="SAM" id="MobiDB-lite"/>
    </source>
</evidence>
<sequence length="552" mass="62280">MSPAILNPLTRNISRLGLGSYRLALGVPGHERVVYKALERQKDPRLNINLIDTSTNYGNGRSEQLIGKVLTHPLHNTLSREELVIATKFGYIQNENLRLMSEGVFSRVPPEEIVEYSKECFHSIHPEFMRDQLTRSLERLHTKYVDILFVHNPEYFLMSNVKGTEVNVKKHQAILLQRLSVLFEELEREIENGRIRSYGISSNSFSLKPSHAHFLPYQDLVKMANSAFEKVKQQKQREHDQYQSSAITSSSSSNNKKPAHGEVGSHLLAKKGGTSTPLARPKTVQRTTHGLGFLQMPGNLLEMEGISTTAKWAKSHGLRVFVNRPLNALSPEIGPVRLASYPKPESPTFDQAKDHILHMLESMGKHRDYLQPKMQRLRDMVEELAESLKTDKLSTMQMEGSLVRHRLQHELAEPVKAKRPKVHDKKHASTTESTTPESTTSHTTTTSAHSATKPSVHEIDELVKSLDRFVLVFNQQVRSQESKRVESMLAERGIDLKGESIESFAVGYLLDHAQVDSVLLGMKREPYVDFARKTLESLTPPEAAVEAEAKSA</sequence>
<proteinExistence type="predicted"/>
<comment type="caution">
    <text evidence="3">The sequence shown here is derived from an EMBL/GenBank/DDBJ whole genome shotgun (WGS) entry which is preliminary data.</text>
</comment>